<reference evidence="3" key="2">
    <citation type="submission" date="2023-05" db="EMBL/GenBank/DDBJ databases">
        <authorList>
            <consortium name="Lawrence Berkeley National Laboratory"/>
            <person name="Steindorff A."/>
            <person name="Hensen N."/>
            <person name="Bonometti L."/>
            <person name="Westerberg I."/>
            <person name="Brannstrom I.O."/>
            <person name="Guillou S."/>
            <person name="Cros-Aarteil S."/>
            <person name="Calhoun S."/>
            <person name="Haridas S."/>
            <person name="Kuo A."/>
            <person name="Mondo S."/>
            <person name="Pangilinan J."/>
            <person name="Riley R."/>
            <person name="Labutti K."/>
            <person name="Andreopoulos B."/>
            <person name="Lipzen A."/>
            <person name="Chen C."/>
            <person name="Yanf M."/>
            <person name="Daum C."/>
            <person name="Ng V."/>
            <person name="Clum A."/>
            <person name="Ohm R."/>
            <person name="Martin F."/>
            <person name="Silar P."/>
            <person name="Natvig D."/>
            <person name="Lalanne C."/>
            <person name="Gautier V."/>
            <person name="Ament-Velasquez S.L."/>
            <person name="Kruys A."/>
            <person name="Hutchinson M.I."/>
            <person name="Powell A.J."/>
            <person name="Barry K."/>
            <person name="Miller A.N."/>
            <person name="Grigoriev I.V."/>
            <person name="Debuchy R."/>
            <person name="Gladieux P."/>
            <person name="Thoren M.H."/>
            <person name="Johannesson H."/>
        </authorList>
    </citation>
    <scope>NUCLEOTIDE SEQUENCE</scope>
    <source>
        <strain evidence="3">CBS 359.72</strain>
    </source>
</reference>
<organism evidence="3 4">
    <name type="scientific">Corynascus novoguineensis</name>
    <dbReference type="NCBI Taxonomy" id="1126955"/>
    <lineage>
        <taxon>Eukaryota</taxon>
        <taxon>Fungi</taxon>
        <taxon>Dikarya</taxon>
        <taxon>Ascomycota</taxon>
        <taxon>Pezizomycotina</taxon>
        <taxon>Sordariomycetes</taxon>
        <taxon>Sordariomycetidae</taxon>
        <taxon>Sordariales</taxon>
        <taxon>Chaetomiaceae</taxon>
        <taxon>Corynascus</taxon>
    </lineage>
</organism>
<evidence type="ECO:0000313" key="4">
    <source>
        <dbReference type="Proteomes" id="UP001303647"/>
    </source>
</evidence>
<feature type="region of interest" description="Disordered" evidence="1">
    <location>
        <begin position="1"/>
        <end position="23"/>
    </location>
</feature>
<dbReference type="Proteomes" id="UP001303647">
    <property type="component" value="Unassembled WGS sequence"/>
</dbReference>
<reference evidence="3" key="1">
    <citation type="journal article" date="2023" name="Mol. Phylogenet. Evol.">
        <title>Genome-scale phylogeny and comparative genomics of the fungal order Sordariales.</title>
        <authorList>
            <person name="Hensen N."/>
            <person name="Bonometti L."/>
            <person name="Westerberg I."/>
            <person name="Brannstrom I.O."/>
            <person name="Guillou S."/>
            <person name="Cros-Aarteil S."/>
            <person name="Calhoun S."/>
            <person name="Haridas S."/>
            <person name="Kuo A."/>
            <person name="Mondo S."/>
            <person name="Pangilinan J."/>
            <person name="Riley R."/>
            <person name="LaButti K."/>
            <person name="Andreopoulos B."/>
            <person name="Lipzen A."/>
            <person name="Chen C."/>
            <person name="Yan M."/>
            <person name="Daum C."/>
            <person name="Ng V."/>
            <person name="Clum A."/>
            <person name="Steindorff A."/>
            <person name="Ohm R.A."/>
            <person name="Martin F."/>
            <person name="Silar P."/>
            <person name="Natvig D.O."/>
            <person name="Lalanne C."/>
            <person name="Gautier V."/>
            <person name="Ament-Velasquez S.L."/>
            <person name="Kruys A."/>
            <person name="Hutchinson M.I."/>
            <person name="Powell A.J."/>
            <person name="Barry K."/>
            <person name="Miller A.N."/>
            <person name="Grigoriev I.V."/>
            <person name="Debuchy R."/>
            <person name="Gladieux P."/>
            <person name="Hiltunen Thoren M."/>
            <person name="Johannesson H."/>
        </authorList>
    </citation>
    <scope>NUCLEOTIDE SEQUENCE</scope>
    <source>
        <strain evidence="3">CBS 359.72</strain>
    </source>
</reference>
<comment type="caution">
    <text evidence="3">The sequence shown here is derived from an EMBL/GenBank/DDBJ whole genome shotgun (WGS) entry which is preliminary data.</text>
</comment>
<feature type="domain" description="DUF7708" evidence="2">
    <location>
        <begin position="131"/>
        <end position="271"/>
    </location>
</feature>
<protein>
    <recommendedName>
        <fullName evidence="2">DUF7708 domain-containing protein</fullName>
    </recommendedName>
</protein>
<evidence type="ECO:0000259" key="2">
    <source>
        <dbReference type="Pfam" id="PF24809"/>
    </source>
</evidence>
<proteinExistence type="predicted"/>
<evidence type="ECO:0000256" key="1">
    <source>
        <dbReference type="SAM" id="MobiDB-lite"/>
    </source>
</evidence>
<dbReference type="InterPro" id="IPR056125">
    <property type="entry name" value="DUF7708"/>
</dbReference>
<evidence type="ECO:0000313" key="3">
    <source>
        <dbReference type="EMBL" id="KAK4244256.1"/>
    </source>
</evidence>
<dbReference type="AlphaFoldDB" id="A0AAN7CMA0"/>
<dbReference type="EMBL" id="MU857749">
    <property type="protein sequence ID" value="KAK4244256.1"/>
    <property type="molecule type" value="Genomic_DNA"/>
</dbReference>
<accession>A0AAN7CMA0</accession>
<keyword evidence="4" id="KW-1185">Reference proteome</keyword>
<sequence>MDPGICEPRNPQSPGRIPPAPGSQLIVPPHYDAISEHVSSGLTNQPLVKSLLEDVAVRSLSSPSIHASQERLSIHIEAANTAYAKAYVAIQRSVKRRDAVEILTHSSKDDVSKTALELLSSSSSEDNERATTFINILHHYSGVFDVLSQAGNFAYLAVIWGGMKMLLLMAKNKKELLTKVTDMLVQIGLVLPRIEGLARRFPSPRMIELICSIYAAVAEFLEDIVVHFTRRSAFRTFVSSSLRPFEEKFGRSIERIKLLRECINEEAMLLHIEKTDNIAKLLLNMYLERVHMTTTLDAHAQLDPLASTSAAHPPVPAILDGIKETLFRGLRDQATYHESLAATYRVTARAWEEWFAVEQRHLPSSPSLSSSLSTPRLSQGLCDAPDHQHALQWLSQQRRIHPNIPSCYLIWAPGMTVHTAIASLVLQVLLQRPGAVVEYGLNREGVFDRARTSVTALWGLFTYLMRAMGGCLVYISIGSAGEEEFVIVEQFVRTVKGWDGPPIWVTIIHPYNEGFVGINEATDLDGLYDVHPSLTTTDALHHVLMLELDIHQVSETIQTVLWEAAWRETRYASVGISFTKVAGVIEELAKELAKELSREEVDGVPVLTDVAREQWMEGVGKWLNHPGASNCMREVIQRHLDIVPLALPDDIRAEIERYLKRLVLRVDQSKAESFASRSMTETQRYRVWDEMKAAIIPGSEAMFCTPIREMLSKMLETFSEMPYQTPKQAVHVIMRLLNGQFGADGAWRSSMSLDEQLMVKGIKEAVMTGFARTIEALSEPEGPEEVSA</sequence>
<gene>
    <name evidence="3" type="ORF">C7999DRAFT_17471</name>
</gene>
<name>A0AAN7CMA0_9PEZI</name>
<dbReference type="Pfam" id="PF24809">
    <property type="entry name" value="DUF7708"/>
    <property type="match status" value="1"/>
</dbReference>